<dbReference type="GO" id="GO:0070566">
    <property type="term" value="F:adenylyltransferase activity"/>
    <property type="evidence" value="ECO:0007669"/>
    <property type="project" value="TreeGrafter"/>
</dbReference>
<keyword evidence="4" id="KW-1185">Reference proteome</keyword>
<comment type="caution">
    <text evidence="3">The sequence shown here is derived from an EMBL/GenBank/DDBJ whole genome shotgun (WGS) entry which is preliminary data.</text>
</comment>
<dbReference type="PANTHER" id="PTHR22754:SF32">
    <property type="entry name" value="DISCO-INTERACTING PROTEIN 2"/>
    <property type="match status" value="1"/>
</dbReference>
<dbReference type="GO" id="GO:0005886">
    <property type="term" value="C:plasma membrane"/>
    <property type="evidence" value="ECO:0007669"/>
    <property type="project" value="TreeGrafter"/>
</dbReference>
<reference evidence="3" key="1">
    <citation type="journal article" date="2014" name="Int. J. Syst. Evol. Microbiol.">
        <title>Complete genome sequence of Corynebacterium casei LMG S-19264T (=DSM 44701T), isolated from a smear-ripened cheese.</title>
        <authorList>
            <consortium name="US DOE Joint Genome Institute (JGI-PGF)"/>
            <person name="Walter F."/>
            <person name="Albersmeier A."/>
            <person name="Kalinowski J."/>
            <person name="Ruckert C."/>
        </authorList>
    </citation>
    <scope>NUCLEOTIDE SEQUENCE</scope>
    <source>
        <strain evidence="3">JCM 4654</strain>
    </source>
</reference>
<dbReference type="RefSeq" id="WP_190178015.1">
    <property type="nucleotide sequence ID" value="NZ_BMVF01000006.1"/>
</dbReference>
<organism evidence="3 4">
    <name type="scientific">Streptomyces naganishii JCM 4654</name>
    <dbReference type="NCBI Taxonomy" id="1306179"/>
    <lineage>
        <taxon>Bacteria</taxon>
        <taxon>Bacillati</taxon>
        <taxon>Actinomycetota</taxon>
        <taxon>Actinomycetes</taxon>
        <taxon>Kitasatosporales</taxon>
        <taxon>Streptomycetaceae</taxon>
        <taxon>Streptomyces</taxon>
    </lineage>
</organism>
<reference evidence="3" key="2">
    <citation type="submission" date="2020-09" db="EMBL/GenBank/DDBJ databases">
        <authorList>
            <person name="Sun Q."/>
            <person name="Ohkuma M."/>
        </authorList>
    </citation>
    <scope>NUCLEOTIDE SEQUENCE</scope>
    <source>
        <strain evidence="3">JCM 4654</strain>
    </source>
</reference>
<dbReference type="InterPro" id="IPR020845">
    <property type="entry name" value="AMP-binding_CS"/>
</dbReference>
<protein>
    <recommendedName>
        <fullName evidence="2">AMP-dependent synthetase/ligase domain-containing protein</fullName>
    </recommendedName>
</protein>
<evidence type="ECO:0000259" key="2">
    <source>
        <dbReference type="Pfam" id="PF00501"/>
    </source>
</evidence>
<dbReference type="InterPro" id="IPR045851">
    <property type="entry name" value="AMP-bd_C_sf"/>
</dbReference>
<evidence type="ECO:0000313" key="4">
    <source>
        <dbReference type="Proteomes" id="UP000608955"/>
    </source>
</evidence>
<gene>
    <name evidence="3" type="ORF">GCM10010508_26830</name>
</gene>
<evidence type="ECO:0000256" key="1">
    <source>
        <dbReference type="ARBA" id="ARBA00006432"/>
    </source>
</evidence>
<dbReference type="AlphaFoldDB" id="A0A919CUY1"/>
<evidence type="ECO:0000313" key="3">
    <source>
        <dbReference type="EMBL" id="GHD88901.1"/>
    </source>
</evidence>
<dbReference type="Proteomes" id="UP000608955">
    <property type="component" value="Unassembled WGS sequence"/>
</dbReference>
<dbReference type="PROSITE" id="PS00455">
    <property type="entry name" value="AMP_BINDING"/>
    <property type="match status" value="1"/>
</dbReference>
<dbReference type="SUPFAM" id="SSF56801">
    <property type="entry name" value="Acetyl-CoA synthetase-like"/>
    <property type="match status" value="1"/>
</dbReference>
<dbReference type="InterPro" id="IPR042099">
    <property type="entry name" value="ANL_N_sf"/>
</dbReference>
<comment type="similarity">
    <text evidence="1">Belongs to the ATP-dependent AMP-binding enzyme family.</text>
</comment>
<proteinExistence type="inferred from homology"/>
<feature type="domain" description="AMP-dependent synthetase/ligase" evidence="2">
    <location>
        <begin position="32"/>
        <end position="405"/>
    </location>
</feature>
<dbReference type="GO" id="GO:0006633">
    <property type="term" value="P:fatty acid biosynthetic process"/>
    <property type="evidence" value="ECO:0007669"/>
    <property type="project" value="TreeGrafter"/>
</dbReference>
<dbReference type="Pfam" id="PF00501">
    <property type="entry name" value="AMP-binding"/>
    <property type="match status" value="1"/>
</dbReference>
<dbReference type="InterPro" id="IPR000873">
    <property type="entry name" value="AMP-dep_synth/lig_dom"/>
</dbReference>
<dbReference type="Gene3D" id="3.30.300.30">
    <property type="match status" value="1"/>
</dbReference>
<accession>A0A919CUY1</accession>
<dbReference type="Gene3D" id="3.40.50.12780">
    <property type="entry name" value="N-terminal domain of ligase-like"/>
    <property type="match status" value="1"/>
</dbReference>
<dbReference type="PANTHER" id="PTHR22754">
    <property type="entry name" value="DISCO-INTERACTING PROTEIN 2 DIP2 -RELATED"/>
    <property type="match status" value="1"/>
</dbReference>
<sequence>MSRPRTLNWLDAPRDDSGVEMFDETSHTYRPYTELADAALRIAGGLIARGVPRGAVVPLLCSTGPDLVAAFYGVQTAGCVVSVLAPPTRMSGEAARAHVRAVVEAVDAGTVLVDAAHHDYAVDVLAETGRGARVLLLEELLTGDPGRRDLAELALVQFTSGSSGRPRGVRISHAALDANTSAIRGWERAGRDDSWCSWLPMHHDMGLIGCLVVPVSGNNRLAVCRPETFLRHPLAYLARFDANRVARPATITATPAFGLQRIVDKVGHADLEGADLSRTRAVIVGAERIDPALVDRFTELMRPHGLSPHTLTPAYGLAESTLAVTGVPVEETPRAVRVHRDELRVGAKVSLAEESTDRATVQVMSCGRALDGLTVQVVGEDGEPLPEGHVGELAVSGSSVADGYLAGGSGRAEGTAFVDGRLLTRDVAFQQDGEFYVLGRLGDSVKVHARSLFAEDVELMLARAGLNLSRVCVVLGEADGSPHAVAVLEGLGAHAAEVAEGVLAAACPGTRRHVAQVPRGAIPRTSSGKSRRRQLWQRLSQEHVFDAVPATADGPA</sequence>
<dbReference type="EMBL" id="BMVF01000006">
    <property type="protein sequence ID" value="GHD88901.1"/>
    <property type="molecule type" value="Genomic_DNA"/>
</dbReference>
<name>A0A919CUY1_9ACTN</name>